<protein>
    <submittedName>
        <fullName evidence="2">Antibiotic biosynthesis monooxygenase</fullName>
    </submittedName>
</protein>
<dbReference type="InterPro" id="IPR007138">
    <property type="entry name" value="ABM_dom"/>
</dbReference>
<dbReference type="Pfam" id="PF03992">
    <property type="entry name" value="ABM"/>
    <property type="match status" value="1"/>
</dbReference>
<accession>A0A9D7IGU5</accession>
<dbReference type="EMBL" id="JADJNC010000005">
    <property type="protein sequence ID" value="MBK7422299.1"/>
    <property type="molecule type" value="Genomic_DNA"/>
</dbReference>
<dbReference type="InterPro" id="IPR011008">
    <property type="entry name" value="Dimeric_a/b-barrel"/>
</dbReference>
<organism evidence="2 3">
    <name type="scientific">Candidatus Propionivibrio dominans</name>
    <dbReference type="NCBI Taxonomy" id="2954373"/>
    <lineage>
        <taxon>Bacteria</taxon>
        <taxon>Pseudomonadati</taxon>
        <taxon>Pseudomonadota</taxon>
        <taxon>Betaproteobacteria</taxon>
        <taxon>Rhodocyclales</taxon>
        <taxon>Rhodocyclaceae</taxon>
        <taxon>Propionivibrio</taxon>
    </lineage>
</organism>
<dbReference type="GO" id="GO:0004497">
    <property type="term" value="F:monooxygenase activity"/>
    <property type="evidence" value="ECO:0007669"/>
    <property type="project" value="UniProtKB-KW"/>
</dbReference>
<dbReference type="Proteomes" id="UP000886602">
    <property type="component" value="Unassembled WGS sequence"/>
</dbReference>
<keyword evidence="2" id="KW-0503">Monooxygenase</keyword>
<proteinExistence type="predicted"/>
<gene>
    <name evidence="2" type="ORF">IPJ48_03935</name>
</gene>
<keyword evidence="2" id="KW-0560">Oxidoreductase</keyword>
<evidence type="ECO:0000259" key="1">
    <source>
        <dbReference type="PROSITE" id="PS51725"/>
    </source>
</evidence>
<evidence type="ECO:0000313" key="2">
    <source>
        <dbReference type="EMBL" id="MBK7422299.1"/>
    </source>
</evidence>
<dbReference type="AlphaFoldDB" id="A0A9D7IGU5"/>
<name>A0A9D7IGU5_9RHOO</name>
<sequence>MLQLTPLDSNVPIFQQLGDDVSPVILVNIFQVAEGDIPALLKAWEEDANWMKQQPGYISTQLHQGIAGSTVFMNYAVWESTAHFRAAFSNPEFMKALEHYPSSAVASPHLFTRLTVPNLCVGP</sequence>
<feature type="domain" description="ABM" evidence="1">
    <location>
        <begin position="24"/>
        <end position="114"/>
    </location>
</feature>
<evidence type="ECO:0000313" key="3">
    <source>
        <dbReference type="Proteomes" id="UP000886602"/>
    </source>
</evidence>
<dbReference type="PROSITE" id="PS51725">
    <property type="entry name" value="ABM"/>
    <property type="match status" value="1"/>
</dbReference>
<dbReference type="SUPFAM" id="SSF54909">
    <property type="entry name" value="Dimeric alpha+beta barrel"/>
    <property type="match status" value="1"/>
</dbReference>
<dbReference type="Gene3D" id="3.30.70.100">
    <property type="match status" value="1"/>
</dbReference>
<reference evidence="2" key="1">
    <citation type="submission" date="2020-10" db="EMBL/GenBank/DDBJ databases">
        <title>Connecting structure to function with the recovery of over 1000 high-quality activated sludge metagenome-assembled genomes encoding full-length rRNA genes using long-read sequencing.</title>
        <authorList>
            <person name="Singleton C.M."/>
            <person name="Petriglieri F."/>
            <person name="Kristensen J.M."/>
            <person name="Kirkegaard R.H."/>
            <person name="Michaelsen T.Y."/>
            <person name="Andersen M.H."/>
            <person name="Karst S.M."/>
            <person name="Dueholm M.S."/>
            <person name="Nielsen P.H."/>
            <person name="Albertsen M."/>
        </authorList>
    </citation>
    <scope>NUCLEOTIDE SEQUENCE</scope>
    <source>
        <strain evidence="2">EsbW_18-Q3-R4-48_MAXAC.044</strain>
    </source>
</reference>
<comment type="caution">
    <text evidence="2">The sequence shown here is derived from an EMBL/GenBank/DDBJ whole genome shotgun (WGS) entry which is preliminary data.</text>
</comment>